<proteinExistence type="predicted"/>
<dbReference type="AlphaFoldDB" id="A0A7W8WA99"/>
<evidence type="ECO:0000313" key="1">
    <source>
        <dbReference type="EMBL" id="MBB5474140.1"/>
    </source>
</evidence>
<organism evidence="1 2">
    <name type="scientific">Cellulomonas hominis</name>
    <dbReference type="NCBI Taxonomy" id="156981"/>
    <lineage>
        <taxon>Bacteria</taxon>
        <taxon>Bacillati</taxon>
        <taxon>Actinomycetota</taxon>
        <taxon>Actinomycetes</taxon>
        <taxon>Micrococcales</taxon>
        <taxon>Cellulomonadaceae</taxon>
        <taxon>Cellulomonas</taxon>
    </lineage>
</organism>
<dbReference type="Proteomes" id="UP000564629">
    <property type="component" value="Unassembled WGS sequence"/>
</dbReference>
<reference evidence="1 2" key="1">
    <citation type="submission" date="2020-08" db="EMBL/GenBank/DDBJ databases">
        <title>Sequencing the genomes of 1000 actinobacteria strains.</title>
        <authorList>
            <person name="Klenk H.-P."/>
        </authorList>
    </citation>
    <scope>NUCLEOTIDE SEQUENCE [LARGE SCALE GENOMIC DNA]</scope>
    <source>
        <strain evidence="1 2">DSM 9581</strain>
    </source>
</reference>
<sequence>MKQLLEPVVVDHVNMLVTLTHDTLDEHELLAVAALGIRQAPPAEVAVHQEGNGA</sequence>
<dbReference type="RefSeq" id="WP_168430630.1">
    <property type="nucleotide sequence ID" value="NZ_BJVQ01000002.1"/>
</dbReference>
<name>A0A7W8WA99_9CELL</name>
<gene>
    <name evidence="1" type="ORF">HNR08_002876</name>
</gene>
<dbReference type="EMBL" id="JACHDN010000001">
    <property type="protein sequence ID" value="MBB5474140.1"/>
    <property type="molecule type" value="Genomic_DNA"/>
</dbReference>
<protein>
    <submittedName>
        <fullName evidence="1">Uncharacterized protein</fullName>
    </submittedName>
</protein>
<evidence type="ECO:0000313" key="2">
    <source>
        <dbReference type="Proteomes" id="UP000564629"/>
    </source>
</evidence>
<accession>A0A7W8WA99</accession>
<comment type="caution">
    <text evidence="1">The sequence shown here is derived from an EMBL/GenBank/DDBJ whole genome shotgun (WGS) entry which is preliminary data.</text>
</comment>